<dbReference type="InterPro" id="IPR028994">
    <property type="entry name" value="Integrin_alpha_N"/>
</dbReference>
<evidence type="ECO:0000313" key="3">
    <source>
        <dbReference type="EMBL" id="AGY60627.1"/>
    </source>
</evidence>
<evidence type="ECO:0000256" key="1">
    <source>
        <dbReference type="ARBA" id="ARBA00022729"/>
    </source>
</evidence>
<dbReference type="NCBIfam" id="TIGR03803">
    <property type="entry name" value="Gloeo_Verruco"/>
    <property type="match status" value="7"/>
</dbReference>
<reference evidence="3 4" key="1">
    <citation type="journal article" date="2013" name="PLoS ONE">
        <title>Cultivation and Complete Genome Sequencing of Gloeobacter kilaueensis sp. nov., from a Lava Cave in Kilauea Caldera, Hawai'i.</title>
        <authorList>
            <person name="Saw J.H."/>
            <person name="Schatz M."/>
            <person name="Brown M.V."/>
            <person name="Kunkel D.D."/>
            <person name="Foster J.S."/>
            <person name="Shick H."/>
            <person name="Christensen S."/>
            <person name="Hou S."/>
            <person name="Wan X."/>
            <person name="Donachie S.P."/>
        </authorList>
    </citation>
    <scope>NUCLEOTIDE SEQUENCE [LARGE SCALE GENOMIC DNA]</scope>
    <source>
        <strain evidence="4">JS</strain>
    </source>
</reference>
<dbReference type="AlphaFoldDB" id="U5QNQ8"/>
<keyword evidence="1 2" id="KW-0732">Signal</keyword>
<keyword evidence="4" id="KW-1185">Reference proteome</keyword>
<sequence length="653" mass="67923">MALYACSLVLTPSVSAQTLNTVVNFTGTNGASPAATLVQDSDGSFYGTTKAGGTSANCNSGCGTVFRVMPDGTLTTLVDFTGSNGYGPVAGLVQGSDGNFYGTTVYGGDDGLGTVFRVTPDGTLTTLVSFTGAGGDPLGSYPAAPLVRGSDGNFYGTTQAGGSSTNCSSGCGTVFRMTPDGAFTSLYSFKGGDGGQPVAGLVQGNDGNFYGTTSRGGSYGYGTVYRVSTLGTAFTTLVNFNLKNGSNSNAGLVQGSDGNFYGTTVGGGSSPNCLTGCGTVFRMTPDGTLTTLISFDGINGSNPSTALVQARDGNFYGTTSEAGSSDLGTVFRVTSSGSLATLINFNGALGATPDAGLVQATDGILYGTTSKGGTKAGTVFQLLITKGDFTGDGKSDILWRYQGTGSKQGYNQVWQMNGTSYVTSISLNTVSDLNWQIGGTEDFTGDGKTDIVWRYQGTGSKQGLNQVWQMNDTSYVSAISLPTLSDLNWQIGGTGDFTGDGKPDILWRNYVTGQNMVWQMNGTSYVTSISLNSVTDLNWRIVGTGDFTGDGKSDILWRYQGTGSKQGFNQVWQMNGTSYVTSISLKTETDLSWQIGGTGDYTGDGKPDILWRYNGGGAKQGFDQIWQMNGTSYASSVSLNTVSDLNWKIRGPR</sequence>
<dbReference type="KEGG" id="glj:GKIL_4381"/>
<organism evidence="3 4">
    <name type="scientific">Gloeobacter kilaueensis (strain ATCC BAA-2537 / CCAP 1431/1 / ULC 316 / JS1)</name>
    <dbReference type="NCBI Taxonomy" id="1183438"/>
    <lineage>
        <taxon>Bacteria</taxon>
        <taxon>Bacillati</taxon>
        <taxon>Cyanobacteriota</taxon>
        <taxon>Cyanophyceae</taxon>
        <taxon>Gloeobacterales</taxon>
        <taxon>Gloeobacteraceae</taxon>
        <taxon>Gloeobacter</taxon>
    </lineage>
</organism>
<dbReference type="HOGENOM" id="CLU_419649_0_0_3"/>
<dbReference type="Pfam" id="PF13517">
    <property type="entry name" value="FG-GAP_3"/>
    <property type="match status" value="2"/>
</dbReference>
<dbReference type="InterPro" id="IPR013517">
    <property type="entry name" value="FG-GAP"/>
</dbReference>
<dbReference type="eggNOG" id="COG3386">
    <property type="taxonomic scope" value="Bacteria"/>
</dbReference>
<dbReference type="STRING" id="1183438.GKIL_4381"/>
<dbReference type="RefSeq" id="WP_023176005.1">
    <property type="nucleotide sequence ID" value="NC_022600.1"/>
</dbReference>
<protein>
    <recommendedName>
        <fullName evidence="5">FG-GAP repeat-containing protein</fullName>
    </recommendedName>
</protein>
<accession>U5QNQ8</accession>
<dbReference type="Gene3D" id="2.130.10.130">
    <property type="entry name" value="Integrin alpha, N-terminal"/>
    <property type="match status" value="1"/>
</dbReference>
<dbReference type="SUPFAM" id="SSF69318">
    <property type="entry name" value="Integrin alpha N-terminal domain"/>
    <property type="match status" value="1"/>
</dbReference>
<dbReference type="PATRIC" id="fig|1183438.3.peg.4308"/>
<dbReference type="SUPFAM" id="SSF63829">
    <property type="entry name" value="Calcium-dependent phosphotriesterase"/>
    <property type="match status" value="1"/>
</dbReference>
<dbReference type="PANTHER" id="PTHR46580:SF2">
    <property type="entry name" value="MAM DOMAIN-CONTAINING PROTEIN"/>
    <property type="match status" value="1"/>
</dbReference>
<name>U5QNQ8_GLOK1</name>
<dbReference type="PANTHER" id="PTHR46580">
    <property type="entry name" value="SENSOR KINASE-RELATED"/>
    <property type="match status" value="1"/>
</dbReference>
<dbReference type="InterPro" id="IPR022519">
    <property type="entry name" value="Gloeo/Verruco_rpt"/>
</dbReference>
<dbReference type="EMBL" id="CP003587">
    <property type="protein sequence ID" value="AGY60627.1"/>
    <property type="molecule type" value="Genomic_DNA"/>
</dbReference>
<feature type="signal peptide" evidence="2">
    <location>
        <begin position="1"/>
        <end position="16"/>
    </location>
</feature>
<dbReference type="Proteomes" id="UP000017396">
    <property type="component" value="Chromosome"/>
</dbReference>
<dbReference type="eggNOG" id="COG1404">
    <property type="taxonomic scope" value="Bacteria"/>
</dbReference>
<evidence type="ECO:0000256" key="2">
    <source>
        <dbReference type="SAM" id="SignalP"/>
    </source>
</evidence>
<evidence type="ECO:0000313" key="4">
    <source>
        <dbReference type="Proteomes" id="UP000017396"/>
    </source>
</evidence>
<feature type="chain" id="PRO_5004663905" description="FG-GAP repeat-containing protein" evidence="2">
    <location>
        <begin position="17"/>
        <end position="653"/>
    </location>
</feature>
<gene>
    <name evidence="3" type="ORF">GKIL_4381</name>
</gene>
<proteinExistence type="predicted"/>
<evidence type="ECO:0008006" key="5">
    <source>
        <dbReference type="Google" id="ProtNLM"/>
    </source>
</evidence>